<sequence length="244" mass="28225">MVRQKIHEGKTKILFSYPDNISYICQHFTDNITAFNNQKNSIINGKGTLCNQISAYLMQKISTINIKTHFIKKLNMREQVIKRLKMFPFEIVVRNIAYGSLTKKLPIEDGLLLDKPLIEIFYKDDSKGDPLISEEHIYLAKLASQEQMEEIIDVSLRINDFLLGIFASAEIQLVDLKFEFGTDMNENIVLGDEISPDTLRLWNQNENEPIQILDKDCFRNDLSDVLSTYKTVAYKLNVLKKKIN</sequence>
<accession>W2UZS2</accession>
<dbReference type="Pfam" id="PF01259">
    <property type="entry name" value="SAICAR_synt"/>
    <property type="match status" value="1"/>
</dbReference>
<gene>
    <name evidence="8 10" type="primary">purC</name>
    <name evidence="10" type="ORF">P857_266</name>
</gene>
<comment type="caution">
    <text evidence="10">The sequence shown here is derived from an EMBL/GenBank/DDBJ whole genome shotgun (WGS) entry which is preliminary data.</text>
</comment>
<dbReference type="EMBL" id="AXCJ01000005">
    <property type="protein sequence ID" value="ETO91355.1"/>
    <property type="molecule type" value="Genomic_DNA"/>
</dbReference>
<dbReference type="STRING" id="1401685.P857_266"/>
<dbReference type="CDD" id="cd01415">
    <property type="entry name" value="SAICAR_synt_PurC"/>
    <property type="match status" value="1"/>
</dbReference>
<protein>
    <recommendedName>
        <fullName evidence="8">Phosphoribosylaminoimidazole-succinocarboxamide synthase</fullName>
        <ecNumber evidence="8">6.3.2.6</ecNumber>
    </recommendedName>
    <alternativeName>
        <fullName evidence="8">SAICAR synthetase</fullName>
    </alternativeName>
</protein>
<dbReference type="PROSITE" id="PS01057">
    <property type="entry name" value="SAICAR_SYNTHETASE_1"/>
    <property type="match status" value="1"/>
</dbReference>
<evidence type="ECO:0000256" key="1">
    <source>
        <dbReference type="ARBA" id="ARBA00004672"/>
    </source>
</evidence>
<evidence type="ECO:0000259" key="9">
    <source>
        <dbReference type="Pfam" id="PF01259"/>
    </source>
</evidence>
<dbReference type="GO" id="GO:0009236">
    <property type="term" value="P:cobalamin biosynthetic process"/>
    <property type="evidence" value="ECO:0007669"/>
    <property type="project" value="InterPro"/>
</dbReference>
<evidence type="ECO:0000256" key="5">
    <source>
        <dbReference type="ARBA" id="ARBA00022755"/>
    </source>
</evidence>
<evidence type="ECO:0000256" key="4">
    <source>
        <dbReference type="ARBA" id="ARBA00022741"/>
    </source>
</evidence>
<dbReference type="Proteomes" id="UP000018951">
    <property type="component" value="Unassembled WGS sequence"/>
</dbReference>
<dbReference type="Gene3D" id="3.30.200.20">
    <property type="entry name" value="Phosphorylase Kinase, domain 1"/>
    <property type="match status" value="1"/>
</dbReference>
<dbReference type="UniPathway" id="UPA00074">
    <property type="reaction ID" value="UER00131"/>
</dbReference>
<comment type="pathway">
    <text evidence="1 8">Purine metabolism; IMP biosynthesis via de novo pathway; 5-amino-1-(5-phospho-D-ribosyl)imidazole-4-carboxamide from 5-amino-1-(5-phospho-D-ribosyl)imidazole-4-carboxylate: step 1/2.</text>
</comment>
<organism evidence="10 11">
    <name type="scientific">Candidatus Xenolissoclinum pacificiensis L6</name>
    <dbReference type="NCBI Taxonomy" id="1401685"/>
    <lineage>
        <taxon>Bacteria</taxon>
        <taxon>Pseudomonadati</taxon>
        <taxon>Pseudomonadota</taxon>
        <taxon>Alphaproteobacteria</taxon>
        <taxon>Rickettsiales</taxon>
        <taxon>Anaplasmataceae</taxon>
        <taxon>Candidatus Xenolissoclinum</taxon>
    </lineage>
</organism>
<dbReference type="InterPro" id="IPR050089">
    <property type="entry name" value="SAICAR_synthetase"/>
</dbReference>
<keyword evidence="4 8" id="KW-0547">Nucleotide-binding</keyword>
<keyword evidence="5 8" id="KW-0658">Purine biosynthesis</keyword>
<dbReference type="HAMAP" id="MF_00137">
    <property type="entry name" value="SAICAR_synth"/>
    <property type="match status" value="1"/>
</dbReference>
<evidence type="ECO:0000256" key="3">
    <source>
        <dbReference type="ARBA" id="ARBA00022598"/>
    </source>
</evidence>
<dbReference type="InterPro" id="IPR033934">
    <property type="entry name" value="SAICAR_synt_PurC"/>
</dbReference>
<comment type="similarity">
    <text evidence="2 8">Belongs to the SAICAR synthetase family.</text>
</comment>
<dbReference type="PATRIC" id="fig|1401685.3.peg.554"/>
<evidence type="ECO:0000313" key="10">
    <source>
        <dbReference type="EMBL" id="ETO91355.1"/>
    </source>
</evidence>
<feature type="domain" description="SAICAR synthetase/ADE2 N-terminal" evidence="9">
    <location>
        <begin position="5"/>
        <end position="233"/>
    </location>
</feature>
<dbReference type="PANTHER" id="PTHR43599">
    <property type="entry name" value="MULTIFUNCTIONAL PROTEIN ADE2"/>
    <property type="match status" value="1"/>
</dbReference>
<dbReference type="InterPro" id="IPR028923">
    <property type="entry name" value="SAICAR_synt/ADE2_N"/>
</dbReference>
<comment type="catalytic activity">
    <reaction evidence="7 8">
        <text>5-amino-1-(5-phospho-D-ribosyl)imidazole-4-carboxylate + L-aspartate + ATP = (2S)-2-[5-amino-1-(5-phospho-beta-D-ribosyl)imidazole-4-carboxamido]succinate + ADP + phosphate + 2 H(+)</text>
        <dbReference type="Rhea" id="RHEA:22628"/>
        <dbReference type="ChEBI" id="CHEBI:15378"/>
        <dbReference type="ChEBI" id="CHEBI:29991"/>
        <dbReference type="ChEBI" id="CHEBI:30616"/>
        <dbReference type="ChEBI" id="CHEBI:43474"/>
        <dbReference type="ChEBI" id="CHEBI:58443"/>
        <dbReference type="ChEBI" id="CHEBI:77657"/>
        <dbReference type="ChEBI" id="CHEBI:456216"/>
        <dbReference type="EC" id="6.3.2.6"/>
    </reaction>
</comment>
<proteinExistence type="inferred from homology"/>
<dbReference type="AlphaFoldDB" id="W2UZS2"/>
<evidence type="ECO:0000313" key="11">
    <source>
        <dbReference type="Proteomes" id="UP000018951"/>
    </source>
</evidence>
<dbReference type="PROSITE" id="PS01058">
    <property type="entry name" value="SAICAR_SYNTHETASE_2"/>
    <property type="match status" value="1"/>
</dbReference>
<evidence type="ECO:0000256" key="6">
    <source>
        <dbReference type="ARBA" id="ARBA00022840"/>
    </source>
</evidence>
<evidence type="ECO:0000256" key="7">
    <source>
        <dbReference type="ARBA" id="ARBA00048475"/>
    </source>
</evidence>
<dbReference type="GO" id="GO:0004639">
    <property type="term" value="F:phosphoribosylaminoimidazolesuccinocarboxamide synthase activity"/>
    <property type="evidence" value="ECO:0007669"/>
    <property type="project" value="UniProtKB-UniRule"/>
</dbReference>
<keyword evidence="11" id="KW-1185">Reference proteome</keyword>
<dbReference type="EC" id="6.3.2.6" evidence="8"/>
<dbReference type="InterPro" id="IPR018236">
    <property type="entry name" value="SAICAR_synthetase_CS"/>
</dbReference>
<dbReference type="GO" id="GO:0005524">
    <property type="term" value="F:ATP binding"/>
    <property type="evidence" value="ECO:0007669"/>
    <property type="project" value="UniProtKB-KW"/>
</dbReference>
<evidence type="ECO:0000256" key="8">
    <source>
        <dbReference type="HAMAP-Rule" id="MF_00137"/>
    </source>
</evidence>
<name>W2UZS2_9RICK</name>
<keyword evidence="6 8" id="KW-0067">ATP-binding</keyword>
<dbReference type="PANTHER" id="PTHR43599:SF3">
    <property type="entry name" value="SI:DKEY-6E2.2"/>
    <property type="match status" value="1"/>
</dbReference>
<evidence type="ECO:0000256" key="2">
    <source>
        <dbReference type="ARBA" id="ARBA00010190"/>
    </source>
</evidence>
<dbReference type="SUPFAM" id="SSF56104">
    <property type="entry name" value="SAICAR synthase-like"/>
    <property type="match status" value="1"/>
</dbReference>
<reference evidence="10 11" key="1">
    <citation type="journal article" date="2013" name="PLoS ONE">
        <title>Bacterial endosymbiosis in a chordate host: long-term co-evolution and conservation of secondary metabolism.</title>
        <authorList>
            <person name="Kwan J.C."/>
            <person name="Schmidt E.W."/>
        </authorList>
    </citation>
    <scope>NUCLEOTIDE SEQUENCE [LARGE SCALE GENOMIC DNA]</scope>
    <source>
        <strain evidence="11">L6</strain>
    </source>
</reference>
<keyword evidence="3 8" id="KW-0436">Ligase</keyword>
<dbReference type="Gene3D" id="3.30.470.20">
    <property type="entry name" value="ATP-grasp fold, B domain"/>
    <property type="match status" value="1"/>
</dbReference>
<dbReference type="GO" id="GO:0006189">
    <property type="term" value="P:'de novo' IMP biosynthetic process"/>
    <property type="evidence" value="ECO:0007669"/>
    <property type="project" value="UniProtKB-UniRule"/>
</dbReference>